<gene>
    <name evidence="2" type="ORF">CWS01_21435</name>
</gene>
<dbReference type="RefSeq" id="WP_101179513.1">
    <property type="nucleotide sequence ID" value="NZ_PISE01000067.1"/>
</dbReference>
<comment type="caution">
    <text evidence="2">The sequence shown here is derived from an EMBL/GenBank/DDBJ whole genome shotgun (WGS) entry which is preliminary data.</text>
</comment>
<name>A0A2N0YWM1_9BACI</name>
<feature type="coiled-coil region" evidence="1">
    <location>
        <begin position="38"/>
        <end position="68"/>
    </location>
</feature>
<accession>A0A2N0YWM1</accession>
<dbReference type="OrthoDB" id="2927922at2"/>
<evidence type="ECO:0000313" key="3">
    <source>
        <dbReference type="Proteomes" id="UP000233375"/>
    </source>
</evidence>
<feature type="coiled-coil region" evidence="1">
    <location>
        <begin position="140"/>
        <end position="167"/>
    </location>
</feature>
<sequence>MPYFSDNKEKPKIFQGKNSELATTNQKLYHQNYLQVHLEKQMKAAKNIAFLLEQLEQKTDNATKETNRRINHQEMTALELLSGAKEHRLATEAIHSELLSVQTSVQKNSDTLDKEELMNNAILEQITFQEQAIISLSSQIKEYSEVNMEVKEKVDKTEELYSQVAEKLDLQEVFHQTIIEKMDKQEAYFSKITHQLDMLKSIIFERAHVITEHIETNINKLAKPVQHFFLQKEKKDIH</sequence>
<reference evidence="2 3" key="1">
    <citation type="journal article" date="2003" name="Int. J. Syst. Evol. Microbiol.">
        <title>Bacillus nealsonii sp. nov., isolated from a spacecraft-assembly facility, whose spores are gamma-radiation resistant.</title>
        <authorList>
            <person name="Venkateswaran K."/>
            <person name="Kempf M."/>
            <person name="Chen F."/>
            <person name="Satomi M."/>
            <person name="Nicholson W."/>
            <person name="Kern R."/>
        </authorList>
    </citation>
    <scope>NUCLEOTIDE SEQUENCE [LARGE SCALE GENOMIC DNA]</scope>
    <source>
        <strain evidence="2 3">FO-92</strain>
    </source>
</reference>
<dbReference type="EMBL" id="PISE01000067">
    <property type="protein sequence ID" value="PKG21650.1"/>
    <property type="molecule type" value="Genomic_DNA"/>
</dbReference>
<protein>
    <submittedName>
        <fullName evidence="2">Uncharacterized protein</fullName>
    </submittedName>
</protein>
<evidence type="ECO:0000256" key="1">
    <source>
        <dbReference type="SAM" id="Coils"/>
    </source>
</evidence>
<evidence type="ECO:0000313" key="2">
    <source>
        <dbReference type="EMBL" id="PKG21650.1"/>
    </source>
</evidence>
<keyword evidence="3" id="KW-1185">Reference proteome</keyword>
<proteinExistence type="predicted"/>
<organism evidence="2 3">
    <name type="scientific">Niallia nealsonii</name>
    <dbReference type="NCBI Taxonomy" id="115979"/>
    <lineage>
        <taxon>Bacteria</taxon>
        <taxon>Bacillati</taxon>
        <taxon>Bacillota</taxon>
        <taxon>Bacilli</taxon>
        <taxon>Bacillales</taxon>
        <taxon>Bacillaceae</taxon>
        <taxon>Niallia</taxon>
    </lineage>
</organism>
<dbReference type="Proteomes" id="UP000233375">
    <property type="component" value="Unassembled WGS sequence"/>
</dbReference>
<keyword evidence="1" id="KW-0175">Coiled coil</keyword>
<dbReference type="AlphaFoldDB" id="A0A2N0YWM1"/>